<accession>A0C2A5</accession>
<organism evidence="1 2">
    <name type="scientific">Paramecium tetraurelia</name>
    <dbReference type="NCBI Taxonomy" id="5888"/>
    <lineage>
        <taxon>Eukaryota</taxon>
        <taxon>Sar</taxon>
        <taxon>Alveolata</taxon>
        <taxon>Ciliophora</taxon>
        <taxon>Intramacronucleata</taxon>
        <taxon>Oligohymenophorea</taxon>
        <taxon>Peniculida</taxon>
        <taxon>Parameciidae</taxon>
        <taxon>Paramecium</taxon>
    </lineage>
</organism>
<dbReference type="RefSeq" id="XP_001432319.1">
    <property type="nucleotide sequence ID" value="XM_001432282.1"/>
</dbReference>
<dbReference type="Proteomes" id="UP000000600">
    <property type="component" value="Unassembled WGS sequence"/>
</dbReference>
<reference evidence="1 2" key="1">
    <citation type="journal article" date="2006" name="Nature">
        <title>Global trends of whole-genome duplications revealed by the ciliate Paramecium tetraurelia.</title>
        <authorList>
            <consortium name="Genoscope"/>
            <person name="Aury J.-M."/>
            <person name="Jaillon O."/>
            <person name="Duret L."/>
            <person name="Noel B."/>
            <person name="Jubin C."/>
            <person name="Porcel B.M."/>
            <person name="Segurens B."/>
            <person name="Daubin V."/>
            <person name="Anthouard V."/>
            <person name="Aiach N."/>
            <person name="Arnaiz O."/>
            <person name="Billaut A."/>
            <person name="Beisson J."/>
            <person name="Blanc I."/>
            <person name="Bouhouche K."/>
            <person name="Camara F."/>
            <person name="Duharcourt S."/>
            <person name="Guigo R."/>
            <person name="Gogendeau D."/>
            <person name="Katinka M."/>
            <person name="Keller A.-M."/>
            <person name="Kissmehl R."/>
            <person name="Klotz C."/>
            <person name="Koll F."/>
            <person name="Le Moue A."/>
            <person name="Lepere C."/>
            <person name="Malinsky S."/>
            <person name="Nowacki M."/>
            <person name="Nowak J.K."/>
            <person name="Plattner H."/>
            <person name="Poulain J."/>
            <person name="Ruiz F."/>
            <person name="Serrano V."/>
            <person name="Zagulski M."/>
            <person name="Dessen P."/>
            <person name="Betermier M."/>
            <person name="Weissenbach J."/>
            <person name="Scarpelli C."/>
            <person name="Schachter V."/>
            <person name="Sperling L."/>
            <person name="Meyer E."/>
            <person name="Cohen J."/>
            <person name="Wincker P."/>
        </authorList>
    </citation>
    <scope>NUCLEOTIDE SEQUENCE [LARGE SCALE GENOMIC DNA]</scope>
    <source>
        <strain evidence="1 2">Stock d4-2</strain>
    </source>
</reference>
<dbReference type="OMA" id="KVTFYNE"/>
<dbReference type="HOGENOM" id="CLU_2693087_0_0_1"/>
<evidence type="ECO:0000313" key="2">
    <source>
        <dbReference type="Proteomes" id="UP000000600"/>
    </source>
</evidence>
<dbReference type="OrthoDB" id="290362at2759"/>
<dbReference type="InParanoid" id="A0C2A5"/>
<keyword evidence="2" id="KW-1185">Reference proteome</keyword>
<dbReference type="EMBL" id="CT868035">
    <property type="protein sequence ID" value="CAK64922.1"/>
    <property type="molecule type" value="Genomic_DNA"/>
</dbReference>
<gene>
    <name evidence="1" type="ORF">GSPATT00034399001</name>
</gene>
<name>A0C2A5_PARTE</name>
<proteinExistence type="predicted"/>
<dbReference type="KEGG" id="ptm:GSPATT00034399001"/>
<dbReference type="GeneID" id="5018104"/>
<sequence length="72" mass="8155">MTFHQIISGIGDLHHQTLLSPLNQASAKRLKKVTFYNEALYLEFRATDSPIKVNSTLQKHFSSRSLSVITQP</sequence>
<evidence type="ECO:0000313" key="1">
    <source>
        <dbReference type="EMBL" id="CAK64922.1"/>
    </source>
</evidence>
<dbReference type="AlphaFoldDB" id="A0C2A5"/>
<protein>
    <submittedName>
        <fullName evidence="1">Uncharacterized protein</fullName>
    </submittedName>
</protein>